<feature type="transmembrane region" description="Helical" evidence="8">
    <location>
        <begin position="44"/>
        <end position="62"/>
    </location>
</feature>
<feature type="transmembrane region" description="Helical" evidence="8">
    <location>
        <begin position="74"/>
        <end position="92"/>
    </location>
</feature>
<evidence type="ECO:0000256" key="7">
    <source>
        <dbReference type="ARBA" id="ARBA00023136"/>
    </source>
</evidence>
<dbReference type="EMBL" id="FYEX01000001">
    <property type="protein sequence ID" value="SNC61518.1"/>
    <property type="molecule type" value="Genomic_DNA"/>
</dbReference>
<dbReference type="GO" id="GO:0005886">
    <property type="term" value="C:plasma membrane"/>
    <property type="evidence" value="ECO:0007669"/>
    <property type="project" value="UniProtKB-SubCell"/>
</dbReference>
<feature type="transmembrane region" description="Helical" evidence="8">
    <location>
        <begin position="293"/>
        <end position="311"/>
    </location>
</feature>
<dbReference type="Pfam" id="PF01032">
    <property type="entry name" value="FecCD"/>
    <property type="match status" value="1"/>
</dbReference>
<evidence type="ECO:0000313" key="9">
    <source>
        <dbReference type="EMBL" id="SNC61518.1"/>
    </source>
</evidence>
<accession>A0A212T655</accession>
<name>A0A212T655_9BURK</name>
<dbReference type="CDD" id="cd06550">
    <property type="entry name" value="TM_ABC_iron-siderophores_like"/>
    <property type="match status" value="1"/>
</dbReference>
<gene>
    <name evidence="9" type="ORF">SAMN06295916_0489</name>
</gene>
<feature type="transmembrane region" description="Helical" evidence="8">
    <location>
        <begin position="207"/>
        <end position="227"/>
    </location>
</feature>
<keyword evidence="5 8" id="KW-0812">Transmembrane</keyword>
<dbReference type="RefSeq" id="WP_088812394.1">
    <property type="nucleotide sequence ID" value="NZ_FYEX01000001.1"/>
</dbReference>
<dbReference type="AlphaFoldDB" id="A0A212T655"/>
<proteinExistence type="inferred from homology"/>
<dbReference type="InterPro" id="IPR037294">
    <property type="entry name" value="ABC_BtuC-like"/>
</dbReference>
<keyword evidence="4" id="KW-1003">Cell membrane</keyword>
<dbReference type="GO" id="GO:0022857">
    <property type="term" value="F:transmembrane transporter activity"/>
    <property type="evidence" value="ECO:0007669"/>
    <property type="project" value="InterPro"/>
</dbReference>
<dbReference type="GO" id="GO:0033214">
    <property type="term" value="P:siderophore-iron import into cell"/>
    <property type="evidence" value="ECO:0007669"/>
    <property type="project" value="TreeGrafter"/>
</dbReference>
<keyword evidence="10" id="KW-1185">Reference proteome</keyword>
<evidence type="ECO:0000256" key="8">
    <source>
        <dbReference type="SAM" id="Phobius"/>
    </source>
</evidence>
<evidence type="ECO:0000256" key="1">
    <source>
        <dbReference type="ARBA" id="ARBA00004651"/>
    </source>
</evidence>
<protein>
    <submittedName>
        <fullName evidence="9">Iron complex transport system permease protein</fullName>
    </submittedName>
</protein>
<evidence type="ECO:0000313" key="10">
    <source>
        <dbReference type="Proteomes" id="UP000197215"/>
    </source>
</evidence>
<comment type="similarity">
    <text evidence="2">Belongs to the binding-protein-dependent transport system permease family. FecCD subfamily.</text>
</comment>
<dbReference type="OrthoDB" id="9782305at2"/>
<comment type="subcellular location">
    <subcellularLocation>
        <location evidence="1">Cell membrane</location>
        <topology evidence="1">Multi-pass membrane protein</topology>
    </subcellularLocation>
</comment>
<evidence type="ECO:0000256" key="2">
    <source>
        <dbReference type="ARBA" id="ARBA00007935"/>
    </source>
</evidence>
<feature type="transmembrane region" description="Helical" evidence="8">
    <location>
        <begin position="176"/>
        <end position="195"/>
    </location>
</feature>
<reference evidence="9 10" key="1">
    <citation type="submission" date="2017-06" db="EMBL/GenBank/DDBJ databases">
        <authorList>
            <person name="Kim H.J."/>
            <person name="Triplett B.A."/>
        </authorList>
    </citation>
    <scope>NUCLEOTIDE SEQUENCE [LARGE SCALE GENOMIC DNA]</scope>
    <source>
        <strain evidence="9 10">MWH-VicM1</strain>
    </source>
</reference>
<sequence>MPISKTTTLILLAILSLASVVLALFIGSVSDADAAIIYQLRLPRVLAAFAVGGLLAMSGSLLQVLTRNPLAEPSVLGVSGGASVGALAVLMLGGAGTIWVAGGAWLGAVTVMILLWVLVGGFSAHPSRLLLAGVMVATGCGAITTLMIAFASNVAMPGMIHWLMGDLDSVMSLESVGAILGVWLSVLIIVWRLSPKIHILQLGTDKAMTLGIDVSYIQWVMVLLSALSAASAVSIAGSIGFVGLLVPHILRALIVKQHGPDQRFLLPASALLGGTFLVLSDMFARAVIAPSQLPVGVITALIGVPSFLWILSRFRQWSS</sequence>
<dbReference type="PANTHER" id="PTHR30472:SF25">
    <property type="entry name" value="ABC TRANSPORTER PERMEASE PROTEIN MJ0876-RELATED"/>
    <property type="match status" value="1"/>
</dbReference>
<dbReference type="Gene3D" id="1.10.3470.10">
    <property type="entry name" value="ABC transporter involved in vitamin B12 uptake, BtuC"/>
    <property type="match status" value="1"/>
</dbReference>
<keyword evidence="7 8" id="KW-0472">Membrane</keyword>
<dbReference type="Proteomes" id="UP000197215">
    <property type="component" value="Unassembled WGS sequence"/>
</dbReference>
<dbReference type="PANTHER" id="PTHR30472">
    <property type="entry name" value="FERRIC ENTEROBACTIN TRANSPORT SYSTEM PERMEASE PROTEIN"/>
    <property type="match status" value="1"/>
</dbReference>
<dbReference type="SUPFAM" id="SSF81345">
    <property type="entry name" value="ABC transporter involved in vitamin B12 uptake, BtuC"/>
    <property type="match status" value="1"/>
</dbReference>
<keyword evidence="3" id="KW-0813">Transport</keyword>
<feature type="transmembrane region" description="Helical" evidence="8">
    <location>
        <begin position="129"/>
        <end position="156"/>
    </location>
</feature>
<evidence type="ECO:0000256" key="4">
    <source>
        <dbReference type="ARBA" id="ARBA00022475"/>
    </source>
</evidence>
<feature type="transmembrane region" description="Helical" evidence="8">
    <location>
        <begin position="98"/>
        <end position="122"/>
    </location>
</feature>
<evidence type="ECO:0000256" key="5">
    <source>
        <dbReference type="ARBA" id="ARBA00022692"/>
    </source>
</evidence>
<organism evidence="9 10">
    <name type="scientific">Polynucleobacter victoriensis</name>
    <dbReference type="NCBI Taxonomy" id="2049319"/>
    <lineage>
        <taxon>Bacteria</taxon>
        <taxon>Pseudomonadati</taxon>
        <taxon>Pseudomonadota</taxon>
        <taxon>Betaproteobacteria</taxon>
        <taxon>Burkholderiales</taxon>
        <taxon>Burkholderiaceae</taxon>
        <taxon>Polynucleobacter</taxon>
    </lineage>
</organism>
<keyword evidence="6 8" id="KW-1133">Transmembrane helix</keyword>
<dbReference type="InterPro" id="IPR000522">
    <property type="entry name" value="ABC_transptr_permease_BtuC"/>
</dbReference>
<evidence type="ECO:0000256" key="6">
    <source>
        <dbReference type="ARBA" id="ARBA00022989"/>
    </source>
</evidence>
<evidence type="ECO:0000256" key="3">
    <source>
        <dbReference type="ARBA" id="ARBA00022448"/>
    </source>
</evidence>